<keyword evidence="2" id="KW-1185">Reference proteome</keyword>
<comment type="caution">
    <text evidence="1">The sequence shown here is derived from an EMBL/GenBank/DDBJ whole genome shotgun (WGS) entry which is preliminary data.</text>
</comment>
<accession>A0AAV7VQL3</accession>
<protein>
    <submittedName>
        <fullName evidence="1">Uncharacterized protein</fullName>
    </submittedName>
</protein>
<evidence type="ECO:0000313" key="1">
    <source>
        <dbReference type="EMBL" id="KAJ1203593.1"/>
    </source>
</evidence>
<reference evidence="1" key="1">
    <citation type="journal article" date="2022" name="bioRxiv">
        <title>Sequencing and chromosome-scale assembly of the giantPleurodeles waltlgenome.</title>
        <authorList>
            <person name="Brown T."/>
            <person name="Elewa A."/>
            <person name="Iarovenko S."/>
            <person name="Subramanian E."/>
            <person name="Araus A.J."/>
            <person name="Petzold A."/>
            <person name="Susuki M."/>
            <person name="Suzuki K.-i.T."/>
            <person name="Hayashi T."/>
            <person name="Toyoda A."/>
            <person name="Oliveira C."/>
            <person name="Osipova E."/>
            <person name="Leigh N.D."/>
            <person name="Simon A."/>
            <person name="Yun M.H."/>
        </authorList>
    </citation>
    <scope>NUCLEOTIDE SEQUENCE</scope>
    <source>
        <strain evidence="1">20211129_DDA</strain>
        <tissue evidence="1">Liver</tissue>
    </source>
</reference>
<dbReference type="EMBL" id="JANPWB010000003">
    <property type="protein sequence ID" value="KAJ1203593.1"/>
    <property type="molecule type" value="Genomic_DNA"/>
</dbReference>
<gene>
    <name evidence="1" type="ORF">NDU88_007377</name>
</gene>
<dbReference type="Proteomes" id="UP001066276">
    <property type="component" value="Chromosome 2_1"/>
</dbReference>
<dbReference type="AlphaFoldDB" id="A0AAV7VQL3"/>
<proteinExistence type="predicted"/>
<sequence length="99" mass="11537">MHESSGAHCTQLVAAEVENNDIQIKFEHERDDYLSTIRKLQQESQFIQQVVEQIQRLIPLACNYSNLDNIIQDSFYDEDSGYWNIPEIVLDAEEKSYAL</sequence>
<evidence type="ECO:0000313" key="2">
    <source>
        <dbReference type="Proteomes" id="UP001066276"/>
    </source>
</evidence>
<organism evidence="1 2">
    <name type="scientific">Pleurodeles waltl</name>
    <name type="common">Iberian ribbed newt</name>
    <dbReference type="NCBI Taxonomy" id="8319"/>
    <lineage>
        <taxon>Eukaryota</taxon>
        <taxon>Metazoa</taxon>
        <taxon>Chordata</taxon>
        <taxon>Craniata</taxon>
        <taxon>Vertebrata</taxon>
        <taxon>Euteleostomi</taxon>
        <taxon>Amphibia</taxon>
        <taxon>Batrachia</taxon>
        <taxon>Caudata</taxon>
        <taxon>Salamandroidea</taxon>
        <taxon>Salamandridae</taxon>
        <taxon>Pleurodelinae</taxon>
        <taxon>Pleurodeles</taxon>
    </lineage>
</organism>
<name>A0AAV7VQL3_PLEWA</name>